<evidence type="ECO:0000313" key="3">
    <source>
        <dbReference type="Proteomes" id="UP000002772"/>
    </source>
</evidence>
<name>F8NCF6_9BACT</name>
<keyword evidence="3" id="KW-1185">Reference proteome</keyword>
<protein>
    <recommendedName>
        <fullName evidence="4">Lipoprotein</fullName>
    </recommendedName>
</protein>
<evidence type="ECO:0000313" key="2">
    <source>
        <dbReference type="EMBL" id="EGN56046.1"/>
    </source>
</evidence>
<dbReference type="PROSITE" id="PS51257">
    <property type="entry name" value="PROKAR_LIPOPROTEIN"/>
    <property type="match status" value="1"/>
</dbReference>
<accession>F8NCF6</accession>
<reference evidence="3" key="1">
    <citation type="journal article" date="2011" name="Stand. Genomic Sci.">
        <title>Non-contiguous finished genome sequence of the opportunistic oral pathogen Prevotella multisaccharivorax type strain (PPPA20).</title>
        <authorList>
            <person name="Pati A."/>
            <person name="Gronow S."/>
            <person name="Lu M."/>
            <person name="Lapidus A."/>
            <person name="Nolan M."/>
            <person name="Lucas S."/>
            <person name="Hammon N."/>
            <person name="Deshpande S."/>
            <person name="Cheng J.F."/>
            <person name="Tapia R."/>
            <person name="Han C."/>
            <person name="Goodwin L."/>
            <person name="Pitluck S."/>
            <person name="Liolios K."/>
            <person name="Pagani I."/>
            <person name="Mavromatis K."/>
            <person name="Mikhailova N."/>
            <person name="Huntemann M."/>
            <person name="Chen A."/>
            <person name="Palaniappan K."/>
            <person name="Land M."/>
            <person name="Hauser L."/>
            <person name="Detter J.C."/>
            <person name="Brambilla E.M."/>
            <person name="Rohde M."/>
            <person name="Goker M."/>
            <person name="Woyke T."/>
            <person name="Bristow J."/>
            <person name="Eisen J.A."/>
            <person name="Markowitz V."/>
            <person name="Hugenholtz P."/>
            <person name="Kyrpides N.C."/>
            <person name="Klenk H.P."/>
            <person name="Ivanova N."/>
        </authorList>
    </citation>
    <scope>NUCLEOTIDE SEQUENCE [LARGE SCALE GENOMIC DNA]</scope>
    <source>
        <strain evidence="3">DSM 17128</strain>
    </source>
</reference>
<gene>
    <name evidence="2" type="ORF">Premu_0569</name>
</gene>
<dbReference type="Proteomes" id="UP000002772">
    <property type="component" value="Unassembled WGS sequence"/>
</dbReference>
<dbReference type="AlphaFoldDB" id="F8NCF6"/>
<dbReference type="EMBL" id="GL945017">
    <property type="protein sequence ID" value="EGN56046.1"/>
    <property type="molecule type" value="Genomic_DNA"/>
</dbReference>
<sequence length="91" mass="10486">MKSIYFLLLLVSFFFASCSVEVETDSNTERKTTEVSEDFLTTQQVQFLNSVSSINQKYEQCTRGAGAKFARWGLLAIDSRWYRGLLRPWSS</sequence>
<evidence type="ECO:0000256" key="1">
    <source>
        <dbReference type="SAM" id="SignalP"/>
    </source>
</evidence>
<keyword evidence="1" id="KW-0732">Signal</keyword>
<feature type="chain" id="PRO_5003375871" description="Lipoprotein" evidence="1">
    <location>
        <begin position="23"/>
        <end position="91"/>
    </location>
</feature>
<feature type="signal peptide" evidence="1">
    <location>
        <begin position="1"/>
        <end position="22"/>
    </location>
</feature>
<dbReference type="HOGENOM" id="CLU_2424477_0_0_10"/>
<organism evidence="2 3">
    <name type="scientific">Hallella multisaccharivorax DSM 17128</name>
    <dbReference type="NCBI Taxonomy" id="688246"/>
    <lineage>
        <taxon>Bacteria</taxon>
        <taxon>Pseudomonadati</taxon>
        <taxon>Bacteroidota</taxon>
        <taxon>Bacteroidia</taxon>
        <taxon>Bacteroidales</taxon>
        <taxon>Prevotellaceae</taxon>
        <taxon>Hallella</taxon>
    </lineage>
</organism>
<evidence type="ECO:0008006" key="4">
    <source>
        <dbReference type="Google" id="ProtNLM"/>
    </source>
</evidence>
<dbReference type="STRING" id="688246.Premu_0569"/>
<proteinExistence type="predicted"/>